<comment type="caution">
    <text evidence="12">The sequence shown here is derived from an EMBL/GenBank/DDBJ whole genome shotgun (WGS) entry which is preliminary data.</text>
</comment>
<evidence type="ECO:0000256" key="4">
    <source>
        <dbReference type="ARBA" id="ARBA00022456"/>
    </source>
</evidence>
<evidence type="ECO:0000256" key="9">
    <source>
        <dbReference type="RuleBase" id="RU910714"/>
    </source>
</evidence>
<evidence type="ECO:0000256" key="7">
    <source>
        <dbReference type="ARBA" id="ARBA00049197"/>
    </source>
</evidence>
<dbReference type="EMBL" id="JBGBPQ010000005">
    <property type="protein sequence ID" value="KAL1523665.1"/>
    <property type="molecule type" value="Genomic_DNA"/>
</dbReference>
<dbReference type="InterPro" id="IPR011548">
    <property type="entry name" value="HIBADH"/>
</dbReference>
<gene>
    <name evidence="12" type="ORF">AB1Y20_018599</name>
</gene>
<evidence type="ECO:0000259" key="11">
    <source>
        <dbReference type="Pfam" id="PF14833"/>
    </source>
</evidence>
<dbReference type="AlphaFoldDB" id="A0AB34JP71"/>
<dbReference type="InterPro" id="IPR006115">
    <property type="entry name" value="6PGDH_NADP-bd"/>
</dbReference>
<keyword evidence="13" id="KW-1185">Reference proteome</keyword>
<dbReference type="InterPro" id="IPR036291">
    <property type="entry name" value="NAD(P)-bd_dom_sf"/>
</dbReference>
<organism evidence="12 13">
    <name type="scientific">Prymnesium parvum</name>
    <name type="common">Toxic golden alga</name>
    <dbReference type="NCBI Taxonomy" id="97485"/>
    <lineage>
        <taxon>Eukaryota</taxon>
        <taxon>Haptista</taxon>
        <taxon>Haptophyta</taxon>
        <taxon>Prymnesiophyceae</taxon>
        <taxon>Prymnesiales</taxon>
        <taxon>Prymnesiaceae</taxon>
        <taxon>Prymnesium</taxon>
    </lineage>
</organism>
<feature type="active site" evidence="8">
    <location>
        <position position="187"/>
    </location>
</feature>
<dbReference type="GO" id="GO:0050661">
    <property type="term" value="F:NADP binding"/>
    <property type="evidence" value="ECO:0007669"/>
    <property type="project" value="InterPro"/>
</dbReference>
<evidence type="ECO:0000313" key="12">
    <source>
        <dbReference type="EMBL" id="KAL1523665.1"/>
    </source>
</evidence>
<protein>
    <recommendedName>
        <fullName evidence="3 9">3-hydroxyisobutyrate dehydrogenase</fullName>
        <shortName evidence="9">HIBADH</shortName>
        <ecNumber evidence="3 9">1.1.1.31</ecNumber>
    </recommendedName>
</protein>
<feature type="domain" description="6-phosphogluconate dehydrogenase NADP-binding" evidence="10">
    <location>
        <begin position="2"/>
        <end position="178"/>
    </location>
</feature>
<evidence type="ECO:0000259" key="10">
    <source>
        <dbReference type="Pfam" id="PF03446"/>
    </source>
</evidence>
<dbReference type="InterPro" id="IPR029154">
    <property type="entry name" value="HIBADH-like_NADP-bd"/>
</dbReference>
<dbReference type="PANTHER" id="PTHR22981">
    <property type="entry name" value="3-HYDROXYISOBUTYRATE DEHYDROGENASE-RELATED"/>
    <property type="match status" value="1"/>
</dbReference>
<dbReference type="NCBIfam" id="TIGR01692">
    <property type="entry name" value="HIBADH"/>
    <property type="match status" value="1"/>
</dbReference>
<sequence length="317" mass="32645">MRVGFVGLGQMGSRMATNLLRKGHRLVVYDALPEAVARLSASSDAIEQALSPADLMARLASSGAGGSPQGEGRFVISMLPNSEHVRSVYTGPEGLLQAPSQPELTFIDCSTIDPATSRAVGAAAKAQHAAFVDAPVSGGVGGAEAATLTFMLGADSAEVARRCTPILEMMGKAVVHCGPLGNGQAAKLCNNLVLAISMAGVAEGMLLGQRLGVDKQVLASIFNTSSARCWSSDTYNPCPGVMDNVPATRDFEGGFATALMVKDLKLALAAAAASKSPLPTGEHAHEIFSSVANHGMASKDFSSVYRWLEAGAPTTKG</sequence>
<evidence type="ECO:0000256" key="8">
    <source>
        <dbReference type="PIRSR" id="PIRSR000103-1"/>
    </source>
</evidence>
<dbReference type="InterPro" id="IPR013328">
    <property type="entry name" value="6PGD_dom2"/>
</dbReference>
<reference evidence="12 13" key="1">
    <citation type="journal article" date="2024" name="Science">
        <title>Giant polyketide synthase enzymes in the biosynthesis of giant marine polyether toxins.</title>
        <authorList>
            <person name="Fallon T.R."/>
            <person name="Shende V.V."/>
            <person name="Wierzbicki I.H."/>
            <person name="Pendleton A.L."/>
            <person name="Watervoot N.F."/>
            <person name="Auber R.P."/>
            <person name="Gonzalez D.J."/>
            <person name="Wisecaver J.H."/>
            <person name="Moore B.S."/>
        </authorList>
    </citation>
    <scope>NUCLEOTIDE SEQUENCE [LARGE SCALE GENOMIC DNA]</scope>
    <source>
        <strain evidence="12 13">12B1</strain>
    </source>
</reference>
<dbReference type="FunFam" id="1.10.1040.10:FF:000006">
    <property type="entry name" value="3-hydroxyisobutyrate dehydrogenase"/>
    <property type="match status" value="1"/>
</dbReference>
<feature type="domain" description="3-hydroxyisobutyrate dehydrogenase-like NAD-binding" evidence="11">
    <location>
        <begin position="181"/>
        <end position="308"/>
    </location>
</feature>
<evidence type="ECO:0000256" key="5">
    <source>
        <dbReference type="ARBA" id="ARBA00023002"/>
    </source>
</evidence>
<dbReference type="GO" id="GO:0006574">
    <property type="term" value="P:L-valine catabolic process"/>
    <property type="evidence" value="ECO:0007669"/>
    <property type="project" value="TreeGrafter"/>
</dbReference>
<keyword evidence="6 9" id="KW-0520">NAD</keyword>
<proteinExistence type="inferred from homology"/>
<evidence type="ECO:0000313" key="13">
    <source>
        <dbReference type="Proteomes" id="UP001515480"/>
    </source>
</evidence>
<dbReference type="PIRSF" id="PIRSF000103">
    <property type="entry name" value="HIBADH"/>
    <property type="match status" value="1"/>
</dbReference>
<dbReference type="PROSITE" id="PS00895">
    <property type="entry name" value="3_HYDROXYISOBUT_DH"/>
    <property type="match status" value="1"/>
</dbReference>
<evidence type="ECO:0000256" key="3">
    <source>
        <dbReference type="ARBA" id="ARBA00012991"/>
    </source>
</evidence>
<comment type="pathway">
    <text evidence="1 9">Amino-acid degradation; L-valine degradation.</text>
</comment>
<evidence type="ECO:0000256" key="6">
    <source>
        <dbReference type="ARBA" id="ARBA00023027"/>
    </source>
</evidence>
<dbReference type="PANTHER" id="PTHR22981:SF7">
    <property type="entry name" value="3-HYDROXYISOBUTYRATE DEHYDROGENASE, MITOCHONDRIAL"/>
    <property type="match status" value="1"/>
</dbReference>
<dbReference type="Pfam" id="PF14833">
    <property type="entry name" value="NAD_binding_11"/>
    <property type="match status" value="1"/>
</dbReference>
<dbReference type="GO" id="GO:0008442">
    <property type="term" value="F:3-hydroxyisobutyrate dehydrogenase activity"/>
    <property type="evidence" value="ECO:0007669"/>
    <property type="project" value="UniProtKB-EC"/>
</dbReference>
<evidence type="ECO:0000256" key="1">
    <source>
        <dbReference type="ARBA" id="ARBA00005109"/>
    </source>
</evidence>
<dbReference type="InterPro" id="IPR002204">
    <property type="entry name" value="3-OH-isobutyrate_DH-rel_CS"/>
</dbReference>
<dbReference type="Proteomes" id="UP001515480">
    <property type="component" value="Unassembled WGS sequence"/>
</dbReference>
<dbReference type="Gene3D" id="3.40.50.720">
    <property type="entry name" value="NAD(P)-binding Rossmann-like Domain"/>
    <property type="match status" value="1"/>
</dbReference>
<dbReference type="GO" id="GO:0051287">
    <property type="term" value="F:NAD binding"/>
    <property type="evidence" value="ECO:0007669"/>
    <property type="project" value="InterPro"/>
</dbReference>
<dbReference type="Pfam" id="PF03446">
    <property type="entry name" value="NAD_binding_2"/>
    <property type="match status" value="1"/>
</dbReference>
<dbReference type="EC" id="1.1.1.31" evidence="3 9"/>
<dbReference type="SUPFAM" id="SSF51735">
    <property type="entry name" value="NAD(P)-binding Rossmann-fold domains"/>
    <property type="match status" value="1"/>
</dbReference>
<name>A0AB34JP71_PRYPA</name>
<keyword evidence="4 9" id="KW-0101">Branched-chain amino acid catabolism</keyword>
<dbReference type="Gene3D" id="1.10.1040.10">
    <property type="entry name" value="N-(1-d-carboxylethyl)-l-norvaline Dehydrogenase, domain 2"/>
    <property type="match status" value="1"/>
</dbReference>
<dbReference type="InterPro" id="IPR008927">
    <property type="entry name" value="6-PGluconate_DH-like_C_sf"/>
</dbReference>
<dbReference type="InterPro" id="IPR015815">
    <property type="entry name" value="HIBADH-related"/>
</dbReference>
<keyword evidence="5 9" id="KW-0560">Oxidoreductase</keyword>
<evidence type="ECO:0000256" key="2">
    <source>
        <dbReference type="ARBA" id="ARBA00006013"/>
    </source>
</evidence>
<comment type="similarity">
    <text evidence="2">Belongs to the HIBADH-related family. 3-hydroxyisobutyrate dehydrogenase subfamily.</text>
</comment>
<dbReference type="SUPFAM" id="SSF48179">
    <property type="entry name" value="6-phosphogluconate dehydrogenase C-terminal domain-like"/>
    <property type="match status" value="1"/>
</dbReference>
<accession>A0AB34JP71</accession>
<comment type="catalytic activity">
    <reaction evidence="7 9">
        <text>3-hydroxy-2-methylpropanoate + NAD(+) = 2-methyl-3-oxopropanoate + NADH + H(+)</text>
        <dbReference type="Rhea" id="RHEA:17681"/>
        <dbReference type="ChEBI" id="CHEBI:11805"/>
        <dbReference type="ChEBI" id="CHEBI:15378"/>
        <dbReference type="ChEBI" id="CHEBI:57540"/>
        <dbReference type="ChEBI" id="CHEBI:57700"/>
        <dbReference type="ChEBI" id="CHEBI:57945"/>
        <dbReference type="EC" id="1.1.1.31"/>
    </reaction>
</comment>